<dbReference type="PANTHER" id="PTHR24094:SF15">
    <property type="entry name" value="AMP-DEPENDENT SYNTHETASE_LIGASE DOMAIN-CONTAINING PROTEIN-RELATED"/>
    <property type="match status" value="1"/>
</dbReference>
<evidence type="ECO:0000313" key="4">
    <source>
        <dbReference type="Proteomes" id="UP000198420"/>
    </source>
</evidence>
<keyword evidence="1" id="KW-0732">Signal</keyword>
<feature type="chain" id="PRO_5038861180" description="GmrSD restriction endonucleases C-terminal domain-containing protein" evidence="1">
    <location>
        <begin position="21"/>
        <end position="227"/>
    </location>
</feature>
<dbReference type="OrthoDB" id="5196645at2"/>
<dbReference type="PANTHER" id="PTHR24094">
    <property type="entry name" value="SECRETED PROTEIN"/>
    <property type="match status" value="1"/>
</dbReference>
<name>A0A238V2E6_9ACTN</name>
<reference evidence="4" key="1">
    <citation type="submission" date="2017-06" db="EMBL/GenBank/DDBJ databases">
        <authorList>
            <person name="Varghese N."/>
            <person name="Submissions S."/>
        </authorList>
    </citation>
    <scope>NUCLEOTIDE SEQUENCE [LARGE SCALE GENOMIC DNA]</scope>
    <source>
        <strain evidence="4">DSM 44485</strain>
    </source>
</reference>
<feature type="signal peptide" evidence="1">
    <location>
        <begin position="1"/>
        <end position="20"/>
    </location>
</feature>
<dbReference type="InterPro" id="IPR011089">
    <property type="entry name" value="GmrSD_C"/>
</dbReference>
<dbReference type="AlphaFoldDB" id="A0A238V2E6"/>
<dbReference type="EMBL" id="FZNP01000001">
    <property type="protein sequence ID" value="SNR28605.1"/>
    <property type="molecule type" value="Genomic_DNA"/>
</dbReference>
<feature type="domain" description="GmrSD restriction endonucleases C-terminal" evidence="2">
    <location>
        <begin position="112"/>
        <end position="222"/>
    </location>
</feature>
<accession>A0A238V2E6</accession>
<proteinExistence type="predicted"/>
<organism evidence="3 4">
    <name type="scientific">Actinomadura mexicana</name>
    <dbReference type="NCBI Taxonomy" id="134959"/>
    <lineage>
        <taxon>Bacteria</taxon>
        <taxon>Bacillati</taxon>
        <taxon>Actinomycetota</taxon>
        <taxon>Actinomycetes</taxon>
        <taxon>Streptosporangiales</taxon>
        <taxon>Thermomonosporaceae</taxon>
        <taxon>Actinomadura</taxon>
    </lineage>
</organism>
<gene>
    <name evidence="3" type="ORF">SAMN06265355_101834</name>
</gene>
<keyword evidence="4" id="KW-1185">Reference proteome</keyword>
<evidence type="ECO:0000259" key="2">
    <source>
        <dbReference type="Pfam" id="PF07510"/>
    </source>
</evidence>
<sequence length="227" mass="25294">MRRWPATAICTFIATLPVSAGFLVAPAAAHTPHPDRQTRQRAVRLVPPPPPDVAAARVHLAELTTAPEGSMEGYSRERFPHWATVEGACDTREAVLKRDGQDVVTDAACRATSGRWESPYDGGVWTDRQDVDIDHMVPLAQAWRSGANEWTTARRRQFANDMESSQLWAVTDNVNQAKADKDPALWKPPLTSFYCTYARSWVDVKWRYGLRADAAEKDALTDMLATC</sequence>
<evidence type="ECO:0000313" key="3">
    <source>
        <dbReference type="EMBL" id="SNR28605.1"/>
    </source>
</evidence>
<dbReference type="Pfam" id="PF07510">
    <property type="entry name" value="GmrSD_C"/>
    <property type="match status" value="1"/>
</dbReference>
<protein>
    <recommendedName>
        <fullName evidence="2">GmrSD restriction endonucleases C-terminal domain-containing protein</fullName>
    </recommendedName>
</protein>
<dbReference type="RefSeq" id="WP_089310167.1">
    <property type="nucleotide sequence ID" value="NZ_FZNP01000001.1"/>
</dbReference>
<dbReference type="Proteomes" id="UP000198420">
    <property type="component" value="Unassembled WGS sequence"/>
</dbReference>
<evidence type="ECO:0000256" key="1">
    <source>
        <dbReference type="SAM" id="SignalP"/>
    </source>
</evidence>